<organism evidence="3 4">
    <name type="scientific">Phytohabitans maris</name>
    <dbReference type="NCBI Taxonomy" id="3071409"/>
    <lineage>
        <taxon>Bacteria</taxon>
        <taxon>Bacillati</taxon>
        <taxon>Actinomycetota</taxon>
        <taxon>Actinomycetes</taxon>
        <taxon>Micromonosporales</taxon>
        <taxon>Micromonosporaceae</taxon>
    </lineage>
</organism>
<keyword evidence="1" id="KW-0732">Signal</keyword>
<dbReference type="Pfam" id="PF09084">
    <property type="entry name" value="NMT1"/>
    <property type="match status" value="1"/>
</dbReference>
<evidence type="ECO:0000313" key="4">
    <source>
        <dbReference type="Proteomes" id="UP001230908"/>
    </source>
</evidence>
<dbReference type="Gene3D" id="3.40.190.10">
    <property type="entry name" value="Periplasmic binding protein-like II"/>
    <property type="match status" value="2"/>
</dbReference>
<accession>A0ABU0ZWE6</accession>
<protein>
    <submittedName>
        <fullName evidence="3">ABC transporter substrate-binding protein</fullName>
    </submittedName>
</protein>
<dbReference type="Proteomes" id="UP001230908">
    <property type="component" value="Unassembled WGS sequence"/>
</dbReference>
<dbReference type="InterPro" id="IPR015168">
    <property type="entry name" value="SsuA/THI5"/>
</dbReference>
<dbReference type="SUPFAM" id="SSF53850">
    <property type="entry name" value="Periplasmic binding protein-like II"/>
    <property type="match status" value="1"/>
</dbReference>
<evidence type="ECO:0000313" key="3">
    <source>
        <dbReference type="EMBL" id="MDQ7911121.1"/>
    </source>
</evidence>
<sequence length="332" mass="34853">MSTRRRSLLAATVAAALTLGIGACGGDDADTAETGAGGRTKIRLATTNPTVTLLAIYAAQEQGYFTRHGLDVEVTPIADATQIPSAIGKQFDVGWTVQPIGINAAARGIPITVVAGGERNQPNNQQLFLLSGAGSKIKSVKDLAGARVGTATLAGANTMLTKAVIDKAGVDLKSVQFVQVAFADMPDQLRAGTVDVIAVSPPHAQIALDAGAQDLGVWPYQILGDTALTTFMMAGKEWAAAHQDALGSMRQALDEGGKWIGANQDGAAELLKKRTGLDAALVDRLKLQLPSFTYQEYDADDFVPWVELMKTYGTLDKGTDAKQLVDKMLGTN</sequence>
<dbReference type="PANTHER" id="PTHR30024">
    <property type="entry name" value="ALIPHATIC SULFONATES-BINDING PROTEIN-RELATED"/>
    <property type="match status" value="1"/>
</dbReference>
<dbReference type="RefSeq" id="WP_308718346.1">
    <property type="nucleotide sequence ID" value="NZ_JAVHUY010000071.1"/>
</dbReference>
<dbReference type="PROSITE" id="PS51257">
    <property type="entry name" value="PROKAR_LIPOPROTEIN"/>
    <property type="match status" value="1"/>
</dbReference>
<gene>
    <name evidence="3" type="ORF">RB614_42195</name>
</gene>
<evidence type="ECO:0000256" key="1">
    <source>
        <dbReference type="SAM" id="SignalP"/>
    </source>
</evidence>
<evidence type="ECO:0000259" key="2">
    <source>
        <dbReference type="Pfam" id="PF09084"/>
    </source>
</evidence>
<name>A0ABU0ZWE6_9ACTN</name>
<feature type="domain" description="SsuA/THI5-like" evidence="2">
    <location>
        <begin position="54"/>
        <end position="267"/>
    </location>
</feature>
<dbReference type="EMBL" id="JAVHUY010000071">
    <property type="protein sequence ID" value="MDQ7911121.1"/>
    <property type="molecule type" value="Genomic_DNA"/>
</dbReference>
<proteinExistence type="predicted"/>
<dbReference type="PROSITE" id="PS51318">
    <property type="entry name" value="TAT"/>
    <property type="match status" value="1"/>
</dbReference>
<feature type="chain" id="PRO_5046903858" evidence="1">
    <location>
        <begin position="26"/>
        <end position="332"/>
    </location>
</feature>
<comment type="caution">
    <text evidence="3">The sequence shown here is derived from an EMBL/GenBank/DDBJ whole genome shotgun (WGS) entry which is preliminary data.</text>
</comment>
<dbReference type="InterPro" id="IPR006311">
    <property type="entry name" value="TAT_signal"/>
</dbReference>
<keyword evidence="4" id="KW-1185">Reference proteome</keyword>
<reference evidence="3 4" key="1">
    <citation type="submission" date="2023-08" db="EMBL/GenBank/DDBJ databases">
        <title>Phytohabitans sansha sp. nov., isolated from marine sediment.</title>
        <authorList>
            <person name="Zhao Y."/>
            <person name="Yi K."/>
        </authorList>
    </citation>
    <scope>NUCLEOTIDE SEQUENCE [LARGE SCALE GENOMIC DNA]</scope>
    <source>
        <strain evidence="3 4">ZYX-F-186</strain>
    </source>
</reference>
<feature type="signal peptide" evidence="1">
    <location>
        <begin position="1"/>
        <end position="25"/>
    </location>
</feature>